<dbReference type="OrthoDB" id="9810066at2"/>
<keyword evidence="8" id="KW-0949">S-adenosyl-L-methionine</keyword>
<dbReference type="InterPro" id="IPR000682">
    <property type="entry name" value="PCMT"/>
</dbReference>
<dbReference type="EMBL" id="VHLH01000010">
    <property type="protein sequence ID" value="TPW29663.1"/>
    <property type="molecule type" value="Genomic_DNA"/>
</dbReference>
<organism evidence="12 13">
    <name type="scientific">Pararhizobium mangrovi</name>
    <dbReference type="NCBI Taxonomy" id="2590452"/>
    <lineage>
        <taxon>Bacteria</taxon>
        <taxon>Pseudomonadati</taxon>
        <taxon>Pseudomonadota</taxon>
        <taxon>Alphaproteobacteria</taxon>
        <taxon>Hyphomicrobiales</taxon>
        <taxon>Rhizobiaceae</taxon>
        <taxon>Rhizobium/Agrobacterium group</taxon>
        <taxon>Pararhizobium</taxon>
    </lineage>
</organism>
<evidence type="ECO:0000256" key="3">
    <source>
        <dbReference type="ARBA" id="ARBA00011890"/>
    </source>
</evidence>
<evidence type="ECO:0000256" key="7">
    <source>
        <dbReference type="ARBA" id="ARBA00022679"/>
    </source>
</evidence>
<protein>
    <recommendedName>
        <fullName evidence="4">Protein-L-isoaspartate O-methyltransferase</fullName>
        <ecNumber evidence="3">2.1.1.77</ecNumber>
    </recommendedName>
    <alternativeName>
        <fullName evidence="11">L-isoaspartyl protein carboxyl methyltransferase</fullName>
    </alternativeName>
    <alternativeName>
        <fullName evidence="9">Protein L-isoaspartyl methyltransferase</fullName>
    </alternativeName>
    <alternativeName>
        <fullName evidence="10">Protein-beta-aspartate methyltransferase</fullName>
    </alternativeName>
</protein>
<evidence type="ECO:0000256" key="9">
    <source>
        <dbReference type="ARBA" id="ARBA00030757"/>
    </source>
</evidence>
<dbReference type="EC" id="2.1.1.77" evidence="3"/>
<evidence type="ECO:0000256" key="4">
    <source>
        <dbReference type="ARBA" id="ARBA00013346"/>
    </source>
</evidence>
<dbReference type="InterPro" id="IPR029063">
    <property type="entry name" value="SAM-dependent_MTases_sf"/>
</dbReference>
<evidence type="ECO:0000256" key="11">
    <source>
        <dbReference type="ARBA" id="ARBA00031350"/>
    </source>
</evidence>
<dbReference type="GO" id="GO:0005737">
    <property type="term" value="C:cytoplasm"/>
    <property type="evidence" value="ECO:0007669"/>
    <property type="project" value="UniProtKB-SubCell"/>
</dbReference>
<dbReference type="PANTHER" id="PTHR11579:SF0">
    <property type="entry name" value="PROTEIN-L-ISOASPARTATE(D-ASPARTATE) O-METHYLTRANSFERASE"/>
    <property type="match status" value="1"/>
</dbReference>
<evidence type="ECO:0000256" key="10">
    <source>
        <dbReference type="ARBA" id="ARBA00031323"/>
    </source>
</evidence>
<evidence type="ECO:0000313" key="12">
    <source>
        <dbReference type="EMBL" id="TPW29663.1"/>
    </source>
</evidence>
<dbReference type="NCBIfam" id="NF001453">
    <property type="entry name" value="PRK00312.1"/>
    <property type="match status" value="1"/>
</dbReference>
<evidence type="ECO:0000313" key="13">
    <source>
        <dbReference type="Proteomes" id="UP000320314"/>
    </source>
</evidence>
<keyword evidence="13" id="KW-1185">Reference proteome</keyword>
<dbReference type="AlphaFoldDB" id="A0A506U5N2"/>
<comment type="caution">
    <text evidence="12">The sequence shown here is derived from an EMBL/GenBank/DDBJ whole genome shotgun (WGS) entry which is preliminary data.</text>
</comment>
<evidence type="ECO:0000256" key="5">
    <source>
        <dbReference type="ARBA" id="ARBA00022490"/>
    </source>
</evidence>
<reference evidence="12 13" key="1">
    <citation type="submission" date="2019-06" db="EMBL/GenBank/DDBJ databases">
        <authorList>
            <person name="Li M."/>
        </authorList>
    </citation>
    <scope>NUCLEOTIDE SEQUENCE [LARGE SCALE GENOMIC DNA]</scope>
    <source>
        <strain evidence="12 13">BGMRC6574</strain>
    </source>
</reference>
<keyword evidence="5" id="KW-0963">Cytoplasm</keyword>
<dbReference type="CDD" id="cd02440">
    <property type="entry name" value="AdoMet_MTases"/>
    <property type="match status" value="1"/>
</dbReference>
<keyword evidence="6 12" id="KW-0489">Methyltransferase</keyword>
<dbReference type="PROSITE" id="PS01279">
    <property type="entry name" value="PCMT"/>
    <property type="match status" value="1"/>
</dbReference>
<evidence type="ECO:0000256" key="6">
    <source>
        <dbReference type="ARBA" id="ARBA00022603"/>
    </source>
</evidence>
<dbReference type="GO" id="GO:0004719">
    <property type="term" value="F:protein-L-isoaspartate (D-aspartate) O-methyltransferase activity"/>
    <property type="evidence" value="ECO:0007669"/>
    <property type="project" value="UniProtKB-EC"/>
</dbReference>
<evidence type="ECO:0000256" key="2">
    <source>
        <dbReference type="ARBA" id="ARBA00005369"/>
    </source>
</evidence>
<comment type="similarity">
    <text evidence="2">Belongs to the methyltransferase superfamily. L-isoaspartyl/D-aspartyl protein methyltransferase family.</text>
</comment>
<dbReference type="Pfam" id="PF01135">
    <property type="entry name" value="PCMT"/>
    <property type="match status" value="1"/>
</dbReference>
<sequence>MEGFAGLVLRLRGEGLQDTQLLKAVEATPRTLFVPSAARSAAYDAGVVPIECGSFMEGADLAAQMLYLLMVQPGQRVLEIGTGSGFTAAVIARTAERVFTLDRFRTLIANAQARFERLGLTNIAARQADGSQGLRGEGTFDRILVTAAYDTTPRFFVDQLVAGGVLLAPVLMEDGTCMLMRMTKIGSRFEREELFPVPFQPIATGRARAL</sequence>
<dbReference type="RefSeq" id="WP_141166406.1">
    <property type="nucleotide sequence ID" value="NZ_VHLH01000010.1"/>
</dbReference>
<accession>A0A506U5N2</accession>
<proteinExistence type="inferred from homology"/>
<evidence type="ECO:0000256" key="8">
    <source>
        <dbReference type="ARBA" id="ARBA00022691"/>
    </source>
</evidence>
<name>A0A506U5N2_9HYPH</name>
<keyword evidence="7 12" id="KW-0808">Transferase</keyword>
<dbReference type="PANTHER" id="PTHR11579">
    <property type="entry name" value="PROTEIN-L-ISOASPARTATE O-METHYLTRANSFERASE"/>
    <property type="match status" value="1"/>
</dbReference>
<dbReference type="Proteomes" id="UP000320314">
    <property type="component" value="Unassembled WGS sequence"/>
</dbReference>
<evidence type="ECO:0000256" key="1">
    <source>
        <dbReference type="ARBA" id="ARBA00004496"/>
    </source>
</evidence>
<dbReference type="GO" id="GO:0032259">
    <property type="term" value="P:methylation"/>
    <property type="evidence" value="ECO:0007669"/>
    <property type="project" value="UniProtKB-KW"/>
</dbReference>
<dbReference type="SUPFAM" id="SSF53335">
    <property type="entry name" value="S-adenosyl-L-methionine-dependent methyltransferases"/>
    <property type="match status" value="1"/>
</dbReference>
<gene>
    <name evidence="12" type="ORF">FJU11_06960</name>
</gene>
<dbReference type="Gene3D" id="3.40.50.150">
    <property type="entry name" value="Vaccinia Virus protein VP39"/>
    <property type="match status" value="1"/>
</dbReference>
<comment type="subcellular location">
    <subcellularLocation>
        <location evidence="1">Cytoplasm</location>
    </subcellularLocation>
</comment>